<evidence type="ECO:0000313" key="2">
    <source>
        <dbReference type="EMBL" id="KON98252.1"/>
    </source>
</evidence>
<dbReference type="PATRIC" id="fig|47500.12.peg.5780"/>
<dbReference type="STRING" id="47500.AF333_25285"/>
<proteinExistence type="predicted"/>
<keyword evidence="4" id="KW-1185">Reference proteome</keyword>
<keyword evidence="1" id="KW-0175">Coiled coil</keyword>
<accession>A0A0D1W6X0</accession>
<evidence type="ECO:0000313" key="5">
    <source>
        <dbReference type="Proteomes" id="UP000182836"/>
    </source>
</evidence>
<organism evidence="2 4">
    <name type="scientific">Aneurinibacillus migulanus</name>
    <name type="common">Bacillus migulanus</name>
    <dbReference type="NCBI Taxonomy" id="47500"/>
    <lineage>
        <taxon>Bacteria</taxon>
        <taxon>Bacillati</taxon>
        <taxon>Bacillota</taxon>
        <taxon>Bacilli</taxon>
        <taxon>Bacillales</taxon>
        <taxon>Paenibacillaceae</taxon>
        <taxon>Aneurinibacillus group</taxon>
        <taxon>Aneurinibacillus</taxon>
    </lineage>
</organism>
<gene>
    <name evidence="2" type="ORF">AF333_25285</name>
    <name evidence="3" type="ORF">SAMN04487909_101544</name>
</gene>
<dbReference type="Proteomes" id="UP000182836">
    <property type="component" value="Unassembled WGS sequence"/>
</dbReference>
<dbReference type="GeneID" id="42308440"/>
<dbReference type="RefSeq" id="WP_043068179.1">
    <property type="nucleotide sequence ID" value="NZ_BJOA01000005.1"/>
</dbReference>
<dbReference type="Pfam" id="PF09602">
    <property type="entry name" value="PhaP_Bmeg"/>
    <property type="match status" value="1"/>
</dbReference>
<dbReference type="AlphaFoldDB" id="A0A0D1W6X0"/>
<reference evidence="3 5" key="2">
    <citation type="submission" date="2016-10" db="EMBL/GenBank/DDBJ databases">
        <authorList>
            <person name="de Groot N.N."/>
        </authorList>
    </citation>
    <scope>NUCLEOTIDE SEQUENCE [LARGE SCALE GENOMIC DNA]</scope>
    <source>
        <strain evidence="3 5">DSM 2895</strain>
    </source>
</reference>
<sequence>MAINKKNEKEPVIVQAQSQENTASSVIDAVWDGWMNGVKMMCAYQREMENLTLQTLERQKEIWTKTTENMDKMEEEMKKFLEDIKVNYQNNVKNIGGEQISKTFEEWTQRLDEIAGRIQQLTWTPGKANLNVVNKSQEQLEASLKNVIAQQQRTREEVQSLMDDFLQQVKATQKGVVDSFEANKNNTISLFK</sequence>
<dbReference type="InterPro" id="IPR011728">
    <property type="entry name" value="PhaP_Bmeg"/>
</dbReference>
<dbReference type="OrthoDB" id="2677976at2"/>
<dbReference type="Proteomes" id="UP000037269">
    <property type="component" value="Unassembled WGS sequence"/>
</dbReference>
<name>A0A0D1W6X0_ANEMI</name>
<dbReference type="EMBL" id="FNED01000001">
    <property type="protein sequence ID" value="SDI09927.1"/>
    <property type="molecule type" value="Genomic_DNA"/>
</dbReference>
<evidence type="ECO:0000313" key="4">
    <source>
        <dbReference type="Proteomes" id="UP000037269"/>
    </source>
</evidence>
<protein>
    <submittedName>
        <fullName evidence="3">Polyhydroxyalkanoic acid inclusion protein PhaP</fullName>
    </submittedName>
</protein>
<feature type="coiled-coil region" evidence="1">
    <location>
        <begin position="137"/>
        <end position="168"/>
    </location>
</feature>
<reference evidence="2 4" key="1">
    <citation type="submission" date="2015-07" db="EMBL/GenBank/DDBJ databases">
        <title>Fjat-14205 dsm 2895.</title>
        <authorList>
            <person name="Liu B."/>
            <person name="Wang J."/>
            <person name="Zhu Y."/>
            <person name="Liu G."/>
            <person name="Chen Q."/>
            <person name="Chen Z."/>
            <person name="Lan J."/>
            <person name="Che J."/>
            <person name="Ge C."/>
            <person name="Shi H."/>
            <person name="Pan Z."/>
            <person name="Liu X."/>
        </authorList>
    </citation>
    <scope>NUCLEOTIDE SEQUENCE [LARGE SCALE GENOMIC DNA]</scope>
    <source>
        <strain evidence="2 4">DSM 2895</strain>
    </source>
</reference>
<dbReference type="EMBL" id="LGUG01000004">
    <property type="protein sequence ID" value="KON98252.1"/>
    <property type="molecule type" value="Genomic_DNA"/>
</dbReference>
<evidence type="ECO:0000313" key="3">
    <source>
        <dbReference type="EMBL" id="SDI09927.1"/>
    </source>
</evidence>
<evidence type="ECO:0000256" key="1">
    <source>
        <dbReference type="SAM" id="Coils"/>
    </source>
</evidence>
<dbReference type="NCBIfam" id="TIGR02131">
    <property type="entry name" value="phaP_Bmeg"/>
    <property type="match status" value="1"/>
</dbReference>
<dbReference type="SUPFAM" id="SSF58113">
    <property type="entry name" value="Apolipoprotein A-I"/>
    <property type="match status" value="1"/>
</dbReference>